<reference evidence="2" key="3">
    <citation type="submission" date="2024-02" db="EMBL/GenBank/DDBJ databases">
        <title>Comparative genomics of Cryptococcus and Kwoniella reveals pathogenesis evolution and contrasting modes of karyotype evolution via chromosome fusion or intercentromeric recombination.</title>
        <authorList>
            <person name="Coelho M.A."/>
            <person name="David-Palma M."/>
            <person name="Shea T."/>
            <person name="Bowers K."/>
            <person name="McGinley-Smith S."/>
            <person name="Mohammad A.W."/>
            <person name="Gnirke A."/>
            <person name="Yurkov A.M."/>
            <person name="Nowrousian M."/>
            <person name="Sun S."/>
            <person name="Cuomo C.A."/>
            <person name="Heitman J."/>
        </authorList>
    </citation>
    <scope>NUCLEOTIDE SEQUENCE</scope>
    <source>
        <strain evidence="2">CBS 10117</strain>
    </source>
</reference>
<reference evidence="2" key="2">
    <citation type="submission" date="2013-07" db="EMBL/GenBank/DDBJ databases">
        <authorList>
            <consortium name="The Broad Institute Genome Sequencing Platform"/>
            <person name="Cuomo C."/>
            <person name="Litvintseva A."/>
            <person name="Chen Y."/>
            <person name="Heitman J."/>
            <person name="Sun S."/>
            <person name="Springer D."/>
            <person name="Dromer F."/>
            <person name="Young S.K."/>
            <person name="Zeng Q."/>
            <person name="Gargeya S."/>
            <person name="Fitzgerald M."/>
            <person name="Abouelleil A."/>
            <person name="Alvarado L."/>
            <person name="Berlin A.M."/>
            <person name="Chapman S.B."/>
            <person name="Dewar J."/>
            <person name="Goldberg J."/>
            <person name="Griggs A."/>
            <person name="Gujja S."/>
            <person name="Hansen M."/>
            <person name="Howarth C."/>
            <person name="Imamovic A."/>
            <person name="Larimer J."/>
            <person name="McCowan C."/>
            <person name="Murphy C."/>
            <person name="Pearson M."/>
            <person name="Priest M."/>
            <person name="Roberts A."/>
            <person name="Saif S."/>
            <person name="Shea T."/>
            <person name="Sykes S."/>
            <person name="Wortman J."/>
            <person name="Nusbaum C."/>
            <person name="Birren B."/>
        </authorList>
    </citation>
    <scope>NUCLEOTIDE SEQUENCE</scope>
    <source>
        <strain evidence="2">CBS 10117</strain>
    </source>
</reference>
<dbReference type="EMBL" id="KI894027">
    <property type="protein sequence ID" value="OBR88814.1"/>
    <property type="molecule type" value="Genomic_DNA"/>
</dbReference>
<dbReference type="KEGG" id="kdj:28964330"/>
<keyword evidence="3" id="KW-1185">Reference proteome</keyword>
<name>A0A1A6AFI6_9TREE</name>
<dbReference type="Proteomes" id="UP000078595">
    <property type="component" value="Chromosome 1"/>
</dbReference>
<evidence type="ECO:0000313" key="3">
    <source>
        <dbReference type="Proteomes" id="UP000078595"/>
    </source>
</evidence>
<accession>A0A1A6AFI6</accession>
<dbReference type="EMBL" id="CP144530">
    <property type="protein sequence ID" value="WWC58093.1"/>
    <property type="molecule type" value="Genomic_DNA"/>
</dbReference>
<evidence type="ECO:0000313" key="1">
    <source>
        <dbReference type="EMBL" id="OBR88814.1"/>
    </source>
</evidence>
<dbReference type="RefSeq" id="XP_018266656.1">
    <property type="nucleotide sequence ID" value="XM_018404002.1"/>
</dbReference>
<dbReference type="GeneID" id="28964330"/>
<gene>
    <name evidence="1" type="ORF">I303_00631</name>
    <name evidence="2" type="ORF">I303_100628</name>
</gene>
<evidence type="ECO:0000313" key="2">
    <source>
        <dbReference type="EMBL" id="WWC58093.1"/>
    </source>
</evidence>
<dbReference type="VEuPathDB" id="FungiDB:I303_00631"/>
<reference evidence="1" key="1">
    <citation type="submission" date="2013-07" db="EMBL/GenBank/DDBJ databases">
        <title>The Genome Sequence of Cryptococcus dejecticola CBS10117.</title>
        <authorList>
            <consortium name="The Broad Institute Genome Sequencing Platform"/>
            <person name="Cuomo C."/>
            <person name="Litvintseva A."/>
            <person name="Chen Y."/>
            <person name="Heitman J."/>
            <person name="Sun S."/>
            <person name="Springer D."/>
            <person name="Dromer F."/>
            <person name="Young S.K."/>
            <person name="Zeng Q."/>
            <person name="Gargeya S."/>
            <person name="Fitzgerald M."/>
            <person name="Abouelleil A."/>
            <person name="Alvarado L."/>
            <person name="Berlin A.M."/>
            <person name="Chapman S.B."/>
            <person name="Dewar J."/>
            <person name="Goldberg J."/>
            <person name="Griggs A."/>
            <person name="Gujja S."/>
            <person name="Hansen M."/>
            <person name="Howarth C."/>
            <person name="Imamovic A."/>
            <person name="Larimer J."/>
            <person name="McCowan C."/>
            <person name="Murphy C."/>
            <person name="Pearson M."/>
            <person name="Priest M."/>
            <person name="Roberts A."/>
            <person name="Saif S."/>
            <person name="Shea T."/>
            <person name="Sykes S."/>
            <person name="Wortman J."/>
            <person name="Nusbaum C."/>
            <person name="Birren B."/>
        </authorList>
    </citation>
    <scope>NUCLEOTIDE SEQUENCE [LARGE SCALE GENOMIC DNA]</scope>
    <source>
        <strain evidence="1">CBS 10117</strain>
    </source>
</reference>
<dbReference type="OrthoDB" id="10582418at2759"/>
<organism evidence="1">
    <name type="scientific">Kwoniella dejecticola CBS 10117</name>
    <dbReference type="NCBI Taxonomy" id="1296121"/>
    <lineage>
        <taxon>Eukaryota</taxon>
        <taxon>Fungi</taxon>
        <taxon>Dikarya</taxon>
        <taxon>Basidiomycota</taxon>
        <taxon>Agaricomycotina</taxon>
        <taxon>Tremellomycetes</taxon>
        <taxon>Tremellales</taxon>
        <taxon>Cryptococcaceae</taxon>
        <taxon>Kwoniella</taxon>
    </lineage>
</organism>
<sequence length="393" mass="44910">MAEVDTSGEECAFPRSLMSLDRHSNDATDQYSPRDEFDKPILAKLHTIASDVISSFEASHPGQRYYHSDLALENLKLGEISDIVKKFGLIAERRPAYVIHSQAIYPAEEGEEEAEPWAWKEFCQASGKRLTTYYDRLKGHYPQAFGCPTENCDTVMWEYLNSMKAISHDEPAISHEIFKYFGSIDTWKKAMCPAIGFPDQLVIEHYEKSSVFDPKKTRKTGTISFEDEFRLSSVNVITFASRYNMIPILNEYCPKYLERTRFSSSGSGVYLIPFEINSNLVEAMQARGMDILDGREVTEYSSETGTNSQYMPEHTIRGFDMEICPADGFPIPCRVSWLKLSKDWAQLDTVPSWDPESFERRRQNGEVREVGMDLKRLARSGRPNYSTFDTSGL</sequence>
<dbReference type="AlphaFoldDB" id="A0A1A6AFI6"/>
<proteinExistence type="predicted"/>
<protein>
    <submittedName>
        <fullName evidence="1">Uncharacterized protein</fullName>
    </submittedName>
</protein>